<dbReference type="Pfam" id="PF08373">
    <property type="entry name" value="RAP"/>
    <property type="match status" value="1"/>
</dbReference>
<proteinExistence type="predicted"/>
<dbReference type="PROSITE" id="PS51286">
    <property type="entry name" value="RAP"/>
    <property type="match status" value="1"/>
</dbReference>
<accession>A0ABN9VP26</accession>
<reference evidence="2" key="1">
    <citation type="submission" date="2023-10" db="EMBL/GenBank/DDBJ databases">
        <authorList>
            <person name="Chen Y."/>
            <person name="Shah S."/>
            <person name="Dougan E. K."/>
            <person name="Thang M."/>
            <person name="Chan C."/>
        </authorList>
    </citation>
    <scope>NUCLEOTIDE SEQUENCE [LARGE SCALE GENOMIC DNA]</scope>
</reference>
<dbReference type="InterPro" id="IPR013584">
    <property type="entry name" value="RAP"/>
</dbReference>
<dbReference type="Proteomes" id="UP001189429">
    <property type="component" value="Unassembled WGS sequence"/>
</dbReference>
<feature type="domain" description="RAP" evidence="1">
    <location>
        <begin position="411"/>
        <end position="469"/>
    </location>
</feature>
<comment type="caution">
    <text evidence="2">The sequence shown here is derived from an EMBL/GenBank/DDBJ whole genome shotgun (WGS) entry which is preliminary data.</text>
</comment>
<sequence>MDAAQAAQGHMGEDLGTDLLVGLPETDGQVEGGEGHAKPTRAGPLARQMWNSARRGNRSEEVWARFSKRVMRTSTLINAGDVALMFFAFARIKYKDIKALDALSPFILRHIEDFSTTELVLLLNAHKKLEYERLDSVRHVRARFHVCASRHELAAAQRESGAPWAPLWPMDFYIYQHKFWRLVDKACHTLLWTMNPLELSNLVSALARIDRREPLTLRRIARMCRRCASRNLFSQETLATSMNAFAKLDFNHPKLAKVFEDAAVVKLDCALSLGPDYRKSSLRDMDVFDVQALVLVLHTLACLVGTSDEILEKLLTLVAWSSNEVGNYQRRLLKLTMIVLRGQHRDLWRRLKPEVKEAFYLFQKVPVAVTTNESRWMVEVRYTLKKMNIQCELSSVVDDQVLDVLLPTSKAVVYAVGPYGFYADSSRRTAYSKLHERLLEMEGYKCMVVPYYEWAELKTEEDKMVYLWSLGRRAAARNRGQPDAAAAPADLAEEFQSDLQSDLSEMSA</sequence>
<evidence type="ECO:0000313" key="3">
    <source>
        <dbReference type="Proteomes" id="UP001189429"/>
    </source>
</evidence>
<dbReference type="SMART" id="SM00952">
    <property type="entry name" value="RAP"/>
    <property type="match status" value="1"/>
</dbReference>
<organism evidence="2 3">
    <name type="scientific">Prorocentrum cordatum</name>
    <dbReference type="NCBI Taxonomy" id="2364126"/>
    <lineage>
        <taxon>Eukaryota</taxon>
        <taxon>Sar</taxon>
        <taxon>Alveolata</taxon>
        <taxon>Dinophyceae</taxon>
        <taxon>Prorocentrales</taxon>
        <taxon>Prorocentraceae</taxon>
        <taxon>Prorocentrum</taxon>
    </lineage>
</organism>
<evidence type="ECO:0000259" key="1">
    <source>
        <dbReference type="PROSITE" id="PS51286"/>
    </source>
</evidence>
<protein>
    <recommendedName>
        <fullName evidence="1">RAP domain-containing protein</fullName>
    </recommendedName>
</protein>
<evidence type="ECO:0000313" key="2">
    <source>
        <dbReference type="EMBL" id="CAK0875136.1"/>
    </source>
</evidence>
<name>A0ABN9VP26_9DINO</name>
<gene>
    <name evidence="2" type="ORF">PCOR1329_LOCUS59867</name>
</gene>
<keyword evidence="3" id="KW-1185">Reference proteome</keyword>
<dbReference type="EMBL" id="CAUYUJ010017478">
    <property type="protein sequence ID" value="CAK0875136.1"/>
    <property type="molecule type" value="Genomic_DNA"/>
</dbReference>